<dbReference type="InterPro" id="IPR050113">
    <property type="entry name" value="Ub_conjugating_enzyme"/>
</dbReference>
<dbReference type="GO" id="GO:0005524">
    <property type="term" value="F:ATP binding"/>
    <property type="evidence" value="ECO:0007669"/>
    <property type="project" value="UniProtKB-UniRule"/>
</dbReference>
<evidence type="ECO:0000256" key="1">
    <source>
        <dbReference type="ARBA" id="ARBA00012486"/>
    </source>
</evidence>
<dbReference type="InterPro" id="IPR023313">
    <property type="entry name" value="UBQ-conjugating_AS"/>
</dbReference>
<keyword evidence="3 7" id="KW-0547">Nucleotide-binding</keyword>
<protein>
    <recommendedName>
        <fullName evidence="1">E2 ubiquitin-conjugating enzyme</fullName>
        <ecNumber evidence="1">2.3.2.23</ecNumber>
    </recommendedName>
</protein>
<dbReference type="FunFam" id="3.10.110.10:FF:000031">
    <property type="entry name" value="Ubiquitin-conjugating enzyme E2 22"/>
    <property type="match status" value="1"/>
</dbReference>
<proteinExistence type="inferred from homology"/>
<keyword evidence="10" id="KW-1185">Reference proteome</keyword>
<dbReference type="SUPFAM" id="SSF54495">
    <property type="entry name" value="UBC-like"/>
    <property type="match status" value="1"/>
</dbReference>
<dbReference type="PROSITE" id="PS00183">
    <property type="entry name" value="UBC_1"/>
    <property type="match status" value="1"/>
</dbReference>
<evidence type="ECO:0000256" key="6">
    <source>
        <dbReference type="PROSITE-ProRule" id="PRU10133"/>
    </source>
</evidence>
<evidence type="ECO:0000259" key="8">
    <source>
        <dbReference type="PROSITE" id="PS50127"/>
    </source>
</evidence>
<comment type="caution">
    <text evidence="9">The sequence shown here is derived from an EMBL/GenBank/DDBJ whole genome shotgun (WGS) entry which is preliminary data.</text>
</comment>
<evidence type="ECO:0000256" key="2">
    <source>
        <dbReference type="ARBA" id="ARBA00022679"/>
    </source>
</evidence>
<keyword evidence="4 7" id="KW-0833">Ubl conjugation pathway</keyword>
<feature type="domain" description="UBC core" evidence="8">
    <location>
        <begin position="12"/>
        <end position="159"/>
    </location>
</feature>
<evidence type="ECO:0000313" key="9">
    <source>
        <dbReference type="EMBL" id="KAG5178298.1"/>
    </source>
</evidence>
<dbReference type="AlphaFoldDB" id="A0A836CAV4"/>
<comment type="similarity">
    <text evidence="7">Belongs to the ubiquitin-conjugating enzyme family.</text>
</comment>
<dbReference type="GO" id="GO:0061631">
    <property type="term" value="F:ubiquitin conjugating enzyme activity"/>
    <property type="evidence" value="ECO:0007669"/>
    <property type="project" value="UniProtKB-EC"/>
</dbReference>
<keyword evidence="2" id="KW-0808">Transferase</keyword>
<dbReference type="InterPro" id="IPR000608">
    <property type="entry name" value="UBC"/>
</dbReference>
<dbReference type="OrthoDB" id="10069349at2759"/>
<name>A0A836CAV4_9STRA</name>
<feature type="active site" description="Glycyl thioester intermediate" evidence="6">
    <location>
        <position position="97"/>
    </location>
</feature>
<accession>A0A836CAV4</accession>
<dbReference type="EC" id="2.3.2.23" evidence="1"/>
<dbReference type="InterPro" id="IPR016135">
    <property type="entry name" value="UBQ-conjugating_enzyme/RWD"/>
</dbReference>
<dbReference type="Gene3D" id="3.10.110.10">
    <property type="entry name" value="Ubiquitin Conjugating Enzyme"/>
    <property type="match status" value="1"/>
</dbReference>
<dbReference type="PANTHER" id="PTHR24067">
    <property type="entry name" value="UBIQUITIN-CONJUGATING ENZYME E2"/>
    <property type="match status" value="1"/>
</dbReference>
<evidence type="ECO:0000256" key="7">
    <source>
        <dbReference type="RuleBase" id="RU362109"/>
    </source>
</evidence>
<dbReference type="PROSITE" id="PS50127">
    <property type="entry name" value="UBC_2"/>
    <property type="match status" value="1"/>
</dbReference>
<dbReference type="Pfam" id="PF00179">
    <property type="entry name" value="UQ_con"/>
    <property type="match status" value="1"/>
</dbReference>
<evidence type="ECO:0000256" key="4">
    <source>
        <dbReference type="ARBA" id="ARBA00022786"/>
    </source>
</evidence>
<dbReference type="CDD" id="cd23804">
    <property type="entry name" value="UBCc_UBE2S"/>
    <property type="match status" value="1"/>
</dbReference>
<dbReference type="Proteomes" id="UP000664859">
    <property type="component" value="Unassembled WGS sequence"/>
</dbReference>
<reference evidence="9" key="1">
    <citation type="submission" date="2021-02" db="EMBL/GenBank/DDBJ databases">
        <title>First Annotated Genome of the Yellow-green Alga Tribonema minus.</title>
        <authorList>
            <person name="Mahan K.M."/>
        </authorList>
    </citation>
    <scope>NUCLEOTIDE SEQUENCE</scope>
    <source>
        <strain evidence="9">UTEX B ZZ1240</strain>
    </source>
</reference>
<evidence type="ECO:0000256" key="5">
    <source>
        <dbReference type="ARBA" id="ARBA00022840"/>
    </source>
</evidence>
<dbReference type="SMART" id="SM00212">
    <property type="entry name" value="UBCc"/>
    <property type="match status" value="1"/>
</dbReference>
<gene>
    <name evidence="9" type="ORF">JKP88DRAFT_201791</name>
</gene>
<keyword evidence="5 7" id="KW-0067">ATP-binding</keyword>
<dbReference type="EMBL" id="JAFCMP010000516">
    <property type="protein sequence ID" value="KAG5178298.1"/>
    <property type="molecule type" value="Genomic_DNA"/>
</dbReference>
<organism evidence="9 10">
    <name type="scientific">Tribonema minus</name>
    <dbReference type="NCBI Taxonomy" id="303371"/>
    <lineage>
        <taxon>Eukaryota</taxon>
        <taxon>Sar</taxon>
        <taxon>Stramenopiles</taxon>
        <taxon>Ochrophyta</taxon>
        <taxon>PX clade</taxon>
        <taxon>Xanthophyceae</taxon>
        <taxon>Tribonematales</taxon>
        <taxon>Tribonemataceae</taxon>
        <taxon>Tribonema</taxon>
    </lineage>
</organism>
<evidence type="ECO:0000256" key="3">
    <source>
        <dbReference type="ARBA" id="ARBA00022741"/>
    </source>
</evidence>
<sequence>MASNNCENFSPQTISRLHREVGELARASPEGCTFVPSETDNIAEIMCDIEGPVGTPYEGGSFRVKLVLSSDYPSSPPRGFFLTRIYHPNVGPTGDICVNTLKKDWTQAVTMAHIFQVIRCLLIVPFPESSLNDEAGKLFMESYEEFSRRARLMTSVHAAKNKAAAGGCCGGAGSSDGSSALAAAAAGEGSVAAAALPAAEARKIAKAKDGKKKALRRL</sequence>
<evidence type="ECO:0000313" key="10">
    <source>
        <dbReference type="Proteomes" id="UP000664859"/>
    </source>
</evidence>